<sequence>MKLRAPFLIGGAIAACAGLSLAGAPAPATAPAPDTVAPVVAGPPAMSALERRERFNERVQAMLAAGEGSRLTDAPPRRAQARSPAQQRARPPLVVAPSPVLATVPTSSSVPAPDGLRTIALPDPASRTIAAALSRPTNAVDCLTQAIYYEARSESEEGQAAVAEVILNRARSGRYPRDVCDVVYQRNARTCQFSYTCDGSIGRTRVNARSWATAERIAREVHAGRAQTLLPARSVNYHANYVAPGWGRRLERVRQIGAHIFYGSALNGGTPGASGDAPRGPVRSDRLTFVRLDALDRAYDMLRNPDQPEPAAPAAQTATQ</sequence>
<evidence type="ECO:0000259" key="3">
    <source>
        <dbReference type="Pfam" id="PF07486"/>
    </source>
</evidence>
<dbReference type="AlphaFoldDB" id="A0A258HJ80"/>
<reference evidence="4 5" key="1">
    <citation type="submission" date="2017-03" db="EMBL/GenBank/DDBJ databases">
        <title>Lifting the veil on microbial sulfur biogeochemistry in mining wastewaters.</title>
        <authorList>
            <person name="Kantor R.S."/>
            <person name="Colenbrander Nelson T."/>
            <person name="Marshall S."/>
            <person name="Bennett D."/>
            <person name="Apte S."/>
            <person name="Camacho D."/>
            <person name="Thomas B.C."/>
            <person name="Warren L.A."/>
            <person name="Banfield J.F."/>
        </authorList>
    </citation>
    <scope>NUCLEOTIDE SEQUENCE [LARGE SCALE GENOMIC DNA]</scope>
    <source>
        <strain evidence="4">32-68-21</strain>
    </source>
</reference>
<dbReference type="GO" id="GO:0016787">
    <property type="term" value="F:hydrolase activity"/>
    <property type="evidence" value="ECO:0007669"/>
    <property type="project" value="InterPro"/>
</dbReference>
<dbReference type="EMBL" id="NCEQ01000008">
    <property type="protein sequence ID" value="OYX56363.1"/>
    <property type="molecule type" value="Genomic_DNA"/>
</dbReference>
<dbReference type="Proteomes" id="UP000216147">
    <property type="component" value="Unassembled WGS sequence"/>
</dbReference>
<dbReference type="Pfam" id="PF07486">
    <property type="entry name" value="Hydrolase_2"/>
    <property type="match status" value="1"/>
</dbReference>
<dbReference type="InterPro" id="IPR042047">
    <property type="entry name" value="SleB_dom1"/>
</dbReference>
<feature type="compositionally biased region" description="Low complexity" evidence="1">
    <location>
        <begin position="77"/>
        <end position="90"/>
    </location>
</feature>
<keyword evidence="2" id="KW-0732">Signal</keyword>
<dbReference type="Gene3D" id="1.10.10.2520">
    <property type="entry name" value="Cell wall hydrolase SleB, domain 1"/>
    <property type="match status" value="1"/>
</dbReference>
<comment type="caution">
    <text evidence="4">The sequence shown here is derived from an EMBL/GenBank/DDBJ whole genome shotgun (WGS) entry which is preliminary data.</text>
</comment>
<feature type="signal peptide" evidence="2">
    <location>
        <begin position="1"/>
        <end position="22"/>
    </location>
</feature>
<name>A0A258HJ80_9CAUL</name>
<accession>A0A258HJ80</accession>
<gene>
    <name evidence="4" type="ORF">B7Y86_10495</name>
</gene>
<dbReference type="PROSITE" id="PS51257">
    <property type="entry name" value="PROKAR_LIPOPROTEIN"/>
    <property type="match status" value="1"/>
</dbReference>
<organism evidence="4 5">
    <name type="scientific">Brevundimonas subvibrioides</name>
    <dbReference type="NCBI Taxonomy" id="74313"/>
    <lineage>
        <taxon>Bacteria</taxon>
        <taxon>Pseudomonadati</taxon>
        <taxon>Pseudomonadota</taxon>
        <taxon>Alphaproteobacteria</taxon>
        <taxon>Caulobacterales</taxon>
        <taxon>Caulobacteraceae</taxon>
        <taxon>Brevundimonas</taxon>
    </lineage>
</organism>
<evidence type="ECO:0000313" key="4">
    <source>
        <dbReference type="EMBL" id="OYX56363.1"/>
    </source>
</evidence>
<dbReference type="InterPro" id="IPR011105">
    <property type="entry name" value="Cell_wall_hydrolase_SleB"/>
</dbReference>
<evidence type="ECO:0000256" key="1">
    <source>
        <dbReference type="SAM" id="MobiDB-lite"/>
    </source>
</evidence>
<evidence type="ECO:0000313" key="5">
    <source>
        <dbReference type="Proteomes" id="UP000216147"/>
    </source>
</evidence>
<evidence type="ECO:0000256" key="2">
    <source>
        <dbReference type="SAM" id="SignalP"/>
    </source>
</evidence>
<feature type="domain" description="Cell wall hydrolase SleB" evidence="3">
    <location>
        <begin position="153"/>
        <end position="262"/>
    </location>
</feature>
<protein>
    <recommendedName>
        <fullName evidence="3">Cell wall hydrolase SleB domain-containing protein</fullName>
    </recommendedName>
</protein>
<feature type="region of interest" description="Disordered" evidence="1">
    <location>
        <begin position="65"/>
        <end position="90"/>
    </location>
</feature>
<feature type="chain" id="PRO_5012423575" description="Cell wall hydrolase SleB domain-containing protein" evidence="2">
    <location>
        <begin position="23"/>
        <end position="320"/>
    </location>
</feature>
<proteinExistence type="predicted"/>